<comment type="similarity">
    <text evidence="2">Belongs to the band 7/mec-2 family.</text>
</comment>
<evidence type="ECO:0000256" key="2">
    <source>
        <dbReference type="ARBA" id="ARBA00008164"/>
    </source>
</evidence>
<organism evidence="7 8">
    <name type="scientific">Haloferax chudinovii</name>
    <dbReference type="NCBI Taxonomy" id="1109010"/>
    <lineage>
        <taxon>Archaea</taxon>
        <taxon>Methanobacteriati</taxon>
        <taxon>Methanobacteriota</taxon>
        <taxon>Stenosarchaea group</taxon>
        <taxon>Halobacteria</taxon>
        <taxon>Halobacteriales</taxon>
        <taxon>Haloferacaceae</taxon>
        <taxon>Haloferax</taxon>
    </lineage>
</organism>
<dbReference type="PANTHER" id="PTHR43327">
    <property type="entry name" value="STOMATIN-LIKE PROTEIN 2, MITOCHONDRIAL"/>
    <property type="match status" value="1"/>
</dbReference>
<dbReference type="Gene3D" id="3.30.479.30">
    <property type="entry name" value="Band 7 domain"/>
    <property type="match status" value="1"/>
</dbReference>
<keyword evidence="3 5" id="KW-0812">Transmembrane</keyword>
<dbReference type="EMBL" id="JBHTAB010000007">
    <property type="protein sequence ID" value="MFC7130350.1"/>
    <property type="molecule type" value="Genomic_DNA"/>
</dbReference>
<dbReference type="SMART" id="SM00244">
    <property type="entry name" value="PHB"/>
    <property type="match status" value="1"/>
</dbReference>
<proteinExistence type="inferred from homology"/>
<protein>
    <submittedName>
        <fullName evidence="7">SPFH domain-containing protein</fullName>
    </submittedName>
</protein>
<comment type="subcellular location">
    <subcellularLocation>
        <location evidence="1">Membrane</location>
        <topology evidence="1">Single-pass membrane protein</topology>
    </subcellularLocation>
</comment>
<evidence type="ECO:0000313" key="7">
    <source>
        <dbReference type="EMBL" id="MFC7130350.1"/>
    </source>
</evidence>
<dbReference type="InterPro" id="IPR036013">
    <property type="entry name" value="Band_7/SPFH_dom_sf"/>
</dbReference>
<dbReference type="InterPro" id="IPR001107">
    <property type="entry name" value="Band_7"/>
</dbReference>
<evidence type="ECO:0000256" key="4">
    <source>
        <dbReference type="ARBA" id="ARBA00022989"/>
    </source>
</evidence>
<dbReference type="Proteomes" id="UP001596460">
    <property type="component" value="Unassembled WGS sequence"/>
</dbReference>
<dbReference type="Pfam" id="PF01145">
    <property type="entry name" value="Band_7"/>
    <property type="match status" value="1"/>
</dbReference>
<dbReference type="SUPFAM" id="SSF117892">
    <property type="entry name" value="Band 7/SPFH domain"/>
    <property type="match status" value="1"/>
</dbReference>
<evidence type="ECO:0000256" key="3">
    <source>
        <dbReference type="ARBA" id="ARBA00022692"/>
    </source>
</evidence>
<keyword evidence="4 5" id="KW-1133">Transmembrane helix</keyword>
<accession>A0ABD5XGC8</accession>
<dbReference type="GO" id="GO:0098552">
    <property type="term" value="C:side of membrane"/>
    <property type="evidence" value="ECO:0007669"/>
    <property type="project" value="UniProtKB-ARBA"/>
</dbReference>
<evidence type="ECO:0000256" key="5">
    <source>
        <dbReference type="SAM" id="Phobius"/>
    </source>
</evidence>
<dbReference type="PANTHER" id="PTHR43327:SF10">
    <property type="entry name" value="STOMATIN-LIKE PROTEIN 2, MITOCHONDRIAL"/>
    <property type="match status" value="1"/>
</dbReference>
<gene>
    <name evidence="7" type="ORF">ACFQI8_13240</name>
</gene>
<dbReference type="GO" id="GO:0005886">
    <property type="term" value="C:plasma membrane"/>
    <property type="evidence" value="ECO:0007669"/>
    <property type="project" value="UniProtKB-ARBA"/>
</dbReference>
<dbReference type="InterPro" id="IPR001972">
    <property type="entry name" value="Stomatin_HflK_fam"/>
</dbReference>
<keyword evidence="8" id="KW-1185">Reference proteome</keyword>
<reference evidence="7 8" key="1">
    <citation type="journal article" date="2019" name="Int. J. Syst. Evol. Microbiol.">
        <title>The Global Catalogue of Microorganisms (GCM) 10K type strain sequencing project: providing services to taxonomists for standard genome sequencing and annotation.</title>
        <authorList>
            <consortium name="The Broad Institute Genomics Platform"/>
            <consortium name="The Broad Institute Genome Sequencing Center for Infectious Disease"/>
            <person name="Wu L."/>
            <person name="Ma J."/>
        </authorList>
    </citation>
    <scope>NUCLEOTIDE SEQUENCE [LARGE SCALE GENOMIC DNA]</scope>
    <source>
        <strain evidence="7 8">DSM 26526</strain>
    </source>
</reference>
<dbReference type="AlphaFoldDB" id="A0ABD5XGC8"/>
<feature type="transmembrane region" description="Helical" evidence="5">
    <location>
        <begin position="36"/>
        <end position="55"/>
    </location>
</feature>
<keyword evidence="5" id="KW-0472">Membrane</keyword>
<dbReference type="RefSeq" id="WP_390245508.1">
    <property type="nucleotide sequence ID" value="NZ_JBHTAB010000007.1"/>
</dbReference>
<dbReference type="PRINTS" id="PR00721">
    <property type="entry name" value="STOMATIN"/>
</dbReference>
<dbReference type="InterPro" id="IPR050710">
    <property type="entry name" value="Band7/mec-2_domain"/>
</dbReference>
<evidence type="ECO:0000259" key="6">
    <source>
        <dbReference type="SMART" id="SM00244"/>
    </source>
</evidence>
<feature type="domain" description="Band 7" evidence="6">
    <location>
        <begin position="76"/>
        <end position="233"/>
    </location>
</feature>
<evidence type="ECO:0000256" key="1">
    <source>
        <dbReference type="ARBA" id="ARBA00004167"/>
    </source>
</evidence>
<name>A0ABD5XGC8_9EURY</name>
<comment type="caution">
    <text evidence="7">The sequence shown here is derived from an EMBL/GenBank/DDBJ whole genome shotgun (WGS) entry which is preliminary data.</text>
</comment>
<sequence>MDSLFYQLGRLSASGSSASSSGAERVDSEPGRIPRWLGPLAVAVVVFGLAVVVFPVTPLTLAGYVALALAVAAVYDAVEVVQAYEKRTLTVFGDYKGILEPGLNVVPPFVSKTYRFDMRTQTLDVPSQEAITEDNSPVTADAVVYIRVMDPERAFLQVDNYRRAVSLLAQTTLRAALGDMELDDTLARRDHINARIRRELDEPTDEWGVRVESVEVREVKPSKDVQQAMEQQTSAERRRRAMILEAQGERRSAVEKAEGDKQSNIIRAQGEKQSQILEAQGDAISTVLRARAAESMGERAIIDKGMETLGNIGTSPSTTYVLPQELTSLLGRYGKGLSGSDVQQAAGLESKAFDEETRELLGLDDIAEILGELDGIETADISADAVDIEIEDGGVETERVE</sequence>
<evidence type="ECO:0000313" key="8">
    <source>
        <dbReference type="Proteomes" id="UP001596460"/>
    </source>
</evidence>
<dbReference type="FunFam" id="3.30.479.30:FF:000004">
    <property type="entry name" value="Putative membrane protease family, stomatin"/>
    <property type="match status" value="1"/>
</dbReference>